<evidence type="ECO:0000313" key="1">
    <source>
        <dbReference type="EMBL" id="OQV12280.1"/>
    </source>
</evidence>
<accession>A0A1W0WAT6</accession>
<protein>
    <submittedName>
        <fullName evidence="1">Uncharacterized protein</fullName>
    </submittedName>
</protein>
<evidence type="ECO:0000313" key="2">
    <source>
        <dbReference type="Proteomes" id="UP000192578"/>
    </source>
</evidence>
<proteinExistence type="predicted"/>
<dbReference type="Proteomes" id="UP000192578">
    <property type="component" value="Unassembled WGS sequence"/>
</dbReference>
<organism evidence="1 2">
    <name type="scientific">Hypsibius exemplaris</name>
    <name type="common">Freshwater tardigrade</name>
    <dbReference type="NCBI Taxonomy" id="2072580"/>
    <lineage>
        <taxon>Eukaryota</taxon>
        <taxon>Metazoa</taxon>
        <taxon>Ecdysozoa</taxon>
        <taxon>Tardigrada</taxon>
        <taxon>Eutardigrada</taxon>
        <taxon>Parachela</taxon>
        <taxon>Hypsibioidea</taxon>
        <taxon>Hypsibiidae</taxon>
        <taxon>Hypsibius</taxon>
    </lineage>
</organism>
<dbReference type="AlphaFoldDB" id="A0A1W0WAT6"/>
<reference evidence="2" key="1">
    <citation type="submission" date="2017-01" db="EMBL/GenBank/DDBJ databases">
        <title>Comparative genomics of anhydrobiosis in the tardigrade Hypsibius dujardini.</title>
        <authorList>
            <person name="Yoshida Y."/>
            <person name="Koutsovoulos G."/>
            <person name="Laetsch D."/>
            <person name="Stevens L."/>
            <person name="Kumar S."/>
            <person name="Horikawa D."/>
            <person name="Ishino K."/>
            <person name="Komine S."/>
            <person name="Tomita M."/>
            <person name="Blaxter M."/>
            <person name="Arakawa K."/>
        </authorList>
    </citation>
    <scope>NUCLEOTIDE SEQUENCE [LARGE SCALE GENOMIC DNA]</scope>
    <source>
        <strain evidence="2">Z151</strain>
    </source>
</reference>
<comment type="caution">
    <text evidence="1">The sequence shown here is derived from an EMBL/GenBank/DDBJ whole genome shotgun (WGS) entry which is preliminary data.</text>
</comment>
<dbReference type="EMBL" id="MTYJ01000149">
    <property type="protein sequence ID" value="OQV12280.1"/>
    <property type="molecule type" value="Genomic_DNA"/>
</dbReference>
<dbReference type="OrthoDB" id="10065748at2759"/>
<sequence length="424" mass="48112">MTAVTYTGKRQTLFVVAANVSIRSVTFETVILNLAQCNSSPSVFMFQHIRYFELFRGQLELFHPDEVTDLGDAIANALLIVWEVDRVMPQAHWNQLKSYISSFSKKTPVPILLVANLSEGVITSSPDYVRRLARDIQWFLTSSFDDTPSRHLWKCLLMRNNLFQLAYFKAHVYWMHGKISLRPEVRVPSNWQELKRALRSFSLKPSRELFAQAEHIPHFGLLNGEENRFLDTPVRQSQWYQGVDGNLFVKAFGNGQFATMSPWDFQLLMGELSRSITQAEQALGVQDWLCGELRGGYVKELVCRPKELVCSPNPQQGAEQESGAKELVCIPNELVCSPNHQPGAGQESYVKELVCRPNELVCSPNHQPGAGQEGNMIQSLVVTLTKPVRPWEAQILIQQAIPRIRAGFRESEFVKISMKSSQMV</sequence>
<keyword evidence="2" id="KW-1185">Reference proteome</keyword>
<gene>
    <name evidence="1" type="ORF">BV898_13471</name>
</gene>
<name>A0A1W0WAT6_HYPEX</name>